<evidence type="ECO:0000256" key="2">
    <source>
        <dbReference type="ARBA" id="ARBA00004496"/>
    </source>
</evidence>
<evidence type="ECO:0000256" key="1">
    <source>
        <dbReference type="ARBA" id="ARBA00002724"/>
    </source>
</evidence>
<evidence type="ECO:0000256" key="3">
    <source>
        <dbReference type="ARBA" id="ARBA00012140"/>
    </source>
</evidence>
<dbReference type="InterPro" id="IPR001678">
    <property type="entry name" value="MeTrfase_RsmB-F_NOP2_dom"/>
</dbReference>
<dbReference type="InterPro" id="IPR049560">
    <property type="entry name" value="MeTrfase_RsmB-F_NOP2_cat"/>
</dbReference>
<dbReference type="SUPFAM" id="SSF48013">
    <property type="entry name" value="NusB-like"/>
    <property type="match status" value="1"/>
</dbReference>
<feature type="binding site" evidence="13">
    <location>
        <position position="293"/>
    </location>
    <ligand>
        <name>S-adenosyl-L-methionine</name>
        <dbReference type="ChEBI" id="CHEBI:59789"/>
    </ligand>
</feature>
<dbReference type="InterPro" id="IPR054728">
    <property type="entry name" value="RsmB-like_ferredoxin"/>
</dbReference>
<dbReference type="Proteomes" id="UP000011087">
    <property type="component" value="Unassembled WGS sequence"/>
</dbReference>
<keyword evidence="6 13" id="KW-0489">Methyltransferase</keyword>
<comment type="catalytic activity">
    <reaction evidence="12">
        <text>cytidine(967) in 16S rRNA + S-adenosyl-L-methionine = 5-methylcytidine(967) in 16S rRNA + S-adenosyl-L-homocysteine + H(+)</text>
        <dbReference type="Rhea" id="RHEA:42748"/>
        <dbReference type="Rhea" id="RHEA-COMP:10219"/>
        <dbReference type="Rhea" id="RHEA-COMP:10220"/>
        <dbReference type="ChEBI" id="CHEBI:15378"/>
        <dbReference type="ChEBI" id="CHEBI:57856"/>
        <dbReference type="ChEBI" id="CHEBI:59789"/>
        <dbReference type="ChEBI" id="CHEBI:74483"/>
        <dbReference type="ChEBI" id="CHEBI:82748"/>
        <dbReference type="EC" id="2.1.1.176"/>
    </reaction>
</comment>
<proteinExistence type="inferred from homology"/>
<evidence type="ECO:0000313" key="17">
    <source>
        <dbReference type="Proteomes" id="UP000011087"/>
    </source>
</evidence>
<dbReference type="Gene3D" id="3.40.50.150">
    <property type="entry name" value="Vaccinia Virus protein VP39"/>
    <property type="match status" value="1"/>
</dbReference>
<dbReference type="PANTHER" id="PTHR22807:SF53">
    <property type="entry name" value="RIBOSOMAL RNA SMALL SUBUNIT METHYLTRANSFERASE B-RELATED"/>
    <property type="match status" value="1"/>
</dbReference>
<feature type="domain" description="SAM-dependent MTase RsmB/NOP-type" evidence="14">
    <location>
        <begin position="128"/>
        <end position="367"/>
    </location>
</feature>
<comment type="function">
    <text evidence="1">Specifically methylates the cytosine at position 967 (m5C967) of 16S rRNA.</text>
</comment>
<evidence type="ECO:0000256" key="9">
    <source>
        <dbReference type="ARBA" id="ARBA00022884"/>
    </source>
</evidence>
<comment type="subcellular location">
    <subcellularLocation>
        <location evidence="2">Cytoplasm</location>
    </subcellularLocation>
</comment>
<dbReference type="EC" id="2.1.1.176" evidence="3"/>
<dbReference type="GO" id="GO:0006355">
    <property type="term" value="P:regulation of DNA-templated transcription"/>
    <property type="evidence" value="ECO:0007669"/>
    <property type="project" value="InterPro"/>
</dbReference>
<dbReference type="SUPFAM" id="SSF53335">
    <property type="entry name" value="S-adenosyl-L-methionine-dependent methyltransferases"/>
    <property type="match status" value="1"/>
</dbReference>
<dbReference type="NCBIfam" id="TIGR00563">
    <property type="entry name" value="rsmB"/>
    <property type="match status" value="1"/>
</dbReference>
<evidence type="ECO:0000256" key="7">
    <source>
        <dbReference type="ARBA" id="ARBA00022679"/>
    </source>
</evidence>
<dbReference type="AlphaFoldDB" id="L1JFK0"/>
<comment type="caution">
    <text evidence="13">Lacks conserved residue(s) required for the propagation of feature annotation.</text>
</comment>
<dbReference type="CDD" id="cd02440">
    <property type="entry name" value="AdoMet_MTases"/>
    <property type="match status" value="1"/>
</dbReference>
<dbReference type="RefSeq" id="XP_005834268.1">
    <property type="nucleotide sequence ID" value="XM_005834211.1"/>
</dbReference>
<dbReference type="Gene3D" id="1.10.940.10">
    <property type="entry name" value="NusB-like"/>
    <property type="match status" value="1"/>
</dbReference>
<dbReference type="InterPro" id="IPR023267">
    <property type="entry name" value="RCMT"/>
</dbReference>
<feature type="binding site" evidence="13">
    <location>
        <position position="246"/>
    </location>
    <ligand>
        <name>S-adenosyl-L-methionine</name>
        <dbReference type="ChEBI" id="CHEBI:59789"/>
    </ligand>
</feature>
<evidence type="ECO:0000256" key="11">
    <source>
        <dbReference type="ARBA" id="ARBA00031088"/>
    </source>
</evidence>
<evidence type="ECO:0000256" key="10">
    <source>
        <dbReference type="ARBA" id="ARBA00030399"/>
    </source>
</evidence>
<keyword evidence="17" id="KW-1185">Reference proteome</keyword>
<dbReference type="EnsemblProtists" id="EKX47288">
    <property type="protein sequence ID" value="EKX47288"/>
    <property type="gene ID" value="GUITHDRAFT_157619"/>
</dbReference>
<keyword evidence="9 13" id="KW-0694">RNA-binding</keyword>
<dbReference type="KEGG" id="gtt:GUITHDRAFT_157619"/>
<evidence type="ECO:0000256" key="6">
    <source>
        <dbReference type="ARBA" id="ARBA00022603"/>
    </source>
</evidence>
<evidence type="ECO:0000256" key="13">
    <source>
        <dbReference type="PROSITE-ProRule" id="PRU01023"/>
    </source>
</evidence>
<sequence length="367" mass="41599">MTSELIYGCIRWKALLDHLVARRQDGKKRQKAAVQVILRMGLYQLFFMDRVPSHALVSECVNLAKSRGAAGAAGFVNAFLRQYVREQAETQELIAELQENKLHIGWSHPDWLVNEWVKRYGKEGAQRLLSWNNSPAPIFARINRLKSTGPTVRKLWEHEPITFRDVQVDWCDSEDLAEIKVSAPVHSLDSFKRGLFYVQDPSTLLSVKVLDPQPGESILDLCSAPGGKSCYIAQRMEDKGKLIASDIDELRLNVVRENSERLGITCLETQPASAIDHILAGEQPMTFDRILIDAPCSNSGVIRRRIDVRWRISKAEIAQLHETQFGLLMKAAKAVKKGGIIVYSTCSLEPEENEHVIRRFLKRSETR</sequence>
<dbReference type="Pfam" id="PF01189">
    <property type="entry name" value="Methyltr_RsmB-F"/>
    <property type="match status" value="1"/>
</dbReference>
<accession>L1JFK0</accession>
<dbReference type="PaxDb" id="55529-EKX47288"/>
<evidence type="ECO:0000313" key="15">
    <source>
        <dbReference type="EMBL" id="EKX47288.1"/>
    </source>
</evidence>
<dbReference type="EMBL" id="JH992990">
    <property type="protein sequence ID" value="EKX47288.1"/>
    <property type="molecule type" value="Genomic_DNA"/>
</dbReference>
<name>L1JFK0_GUITC</name>
<dbReference type="GeneID" id="17304054"/>
<dbReference type="eggNOG" id="KOG1122">
    <property type="taxonomic scope" value="Eukaryota"/>
</dbReference>
<evidence type="ECO:0000313" key="16">
    <source>
        <dbReference type="EnsemblProtists" id="EKX47288"/>
    </source>
</evidence>
<dbReference type="Pfam" id="PF01029">
    <property type="entry name" value="NusB"/>
    <property type="match status" value="1"/>
</dbReference>
<reference evidence="16" key="3">
    <citation type="submission" date="2016-03" db="UniProtKB">
        <authorList>
            <consortium name="EnsemblProtists"/>
        </authorList>
    </citation>
    <scope>IDENTIFICATION</scope>
</reference>
<feature type="active site" description="Nucleophile" evidence="13">
    <location>
        <position position="346"/>
    </location>
</feature>
<reference evidence="17" key="2">
    <citation type="submission" date="2012-11" db="EMBL/GenBank/DDBJ databases">
        <authorList>
            <person name="Kuo A."/>
            <person name="Curtis B.A."/>
            <person name="Tanifuji G."/>
            <person name="Burki F."/>
            <person name="Gruber A."/>
            <person name="Irimia M."/>
            <person name="Maruyama S."/>
            <person name="Arias M.C."/>
            <person name="Ball S.G."/>
            <person name="Gile G.H."/>
            <person name="Hirakawa Y."/>
            <person name="Hopkins J.F."/>
            <person name="Rensing S.A."/>
            <person name="Schmutz J."/>
            <person name="Symeonidi A."/>
            <person name="Elias M."/>
            <person name="Eveleigh R.J."/>
            <person name="Herman E.K."/>
            <person name="Klute M.J."/>
            <person name="Nakayama T."/>
            <person name="Obornik M."/>
            <person name="Reyes-Prieto A."/>
            <person name="Armbrust E.V."/>
            <person name="Aves S.J."/>
            <person name="Beiko R.G."/>
            <person name="Coutinho P."/>
            <person name="Dacks J.B."/>
            <person name="Durnford D.G."/>
            <person name="Fast N.M."/>
            <person name="Green B.R."/>
            <person name="Grisdale C."/>
            <person name="Hempe F."/>
            <person name="Henrissat B."/>
            <person name="Hoppner M.P."/>
            <person name="Ishida K.-I."/>
            <person name="Kim E."/>
            <person name="Koreny L."/>
            <person name="Kroth P.G."/>
            <person name="Liu Y."/>
            <person name="Malik S.-B."/>
            <person name="Maier U.G."/>
            <person name="McRose D."/>
            <person name="Mock T."/>
            <person name="Neilson J.A."/>
            <person name="Onodera N.T."/>
            <person name="Poole A.M."/>
            <person name="Pritham E.J."/>
            <person name="Richards T.A."/>
            <person name="Rocap G."/>
            <person name="Roy S.W."/>
            <person name="Sarai C."/>
            <person name="Schaack S."/>
            <person name="Shirato S."/>
            <person name="Slamovits C.H."/>
            <person name="Spencer D.F."/>
            <person name="Suzuki S."/>
            <person name="Worden A.Z."/>
            <person name="Zauner S."/>
            <person name="Barry K."/>
            <person name="Bell C."/>
            <person name="Bharti A.K."/>
            <person name="Crow J.A."/>
            <person name="Grimwood J."/>
            <person name="Kramer R."/>
            <person name="Lindquist E."/>
            <person name="Lucas S."/>
            <person name="Salamov A."/>
            <person name="McFadden G.I."/>
            <person name="Lane C.E."/>
            <person name="Keeling P.J."/>
            <person name="Gray M.W."/>
            <person name="Grigoriev I.V."/>
            <person name="Archibald J.M."/>
        </authorList>
    </citation>
    <scope>NUCLEOTIDE SEQUENCE</scope>
    <source>
        <strain evidence="17">CCMP2712</strain>
    </source>
</reference>
<dbReference type="Gene3D" id="3.30.70.1170">
    <property type="entry name" value="Sun protein, domain 3"/>
    <property type="match status" value="1"/>
</dbReference>
<evidence type="ECO:0000256" key="12">
    <source>
        <dbReference type="ARBA" id="ARBA00047283"/>
    </source>
</evidence>
<evidence type="ECO:0000256" key="4">
    <source>
        <dbReference type="ARBA" id="ARBA00022490"/>
    </source>
</evidence>
<dbReference type="OMA" id="RVNRQHH"/>
<evidence type="ECO:0000256" key="5">
    <source>
        <dbReference type="ARBA" id="ARBA00022552"/>
    </source>
</evidence>
<dbReference type="GO" id="GO:0005737">
    <property type="term" value="C:cytoplasm"/>
    <property type="evidence" value="ECO:0007669"/>
    <property type="project" value="UniProtKB-SubCell"/>
</dbReference>
<keyword evidence="4" id="KW-0963">Cytoplasm</keyword>
<comment type="similarity">
    <text evidence="13">Belongs to the class I-like SAM-binding methyltransferase superfamily. RsmB/NOP family.</text>
</comment>
<keyword evidence="7 13" id="KW-0808">Transferase</keyword>
<dbReference type="STRING" id="905079.L1JFK0"/>
<dbReference type="PANTHER" id="PTHR22807">
    <property type="entry name" value="NOP2 YEAST -RELATED NOL1/NOP2/FMU SUN DOMAIN-CONTAINING"/>
    <property type="match status" value="1"/>
</dbReference>
<dbReference type="GO" id="GO:0003723">
    <property type="term" value="F:RNA binding"/>
    <property type="evidence" value="ECO:0007669"/>
    <property type="project" value="UniProtKB-UniRule"/>
</dbReference>
<dbReference type="InterPro" id="IPR035926">
    <property type="entry name" value="NusB-like_sf"/>
</dbReference>
<dbReference type="InterPro" id="IPR029063">
    <property type="entry name" value="SAM-dependent_MTases_sf"/>
</dbReference>
<keyword evidence="5" id="KW-0698">rRNA processing</keyword>
<dbReference type="HOGENOM" id="CLU_005316_0_1_1"/>
<keyword evidence="8 13" id="KW-0949">S-adenosyl-L-methionine</keyword>
<protein>
    <recommendedName>
        <fullName evidence="3">16S rRNA (cytosine(967)-C(5))-methyltransferase</fullName>
        <ecNumber evidence="3">2.1.1.176</ecNumber>
    </recommendedName>
    <alternativeName>
        <fullName evidence="10">16S rRNA m5C967 methyltransferase</fullName>
    </alternativeName>
    <alternativeName>
        <fullName evidence="11">rRNA (cytosine-C(5)-)-methyltransferase RsmB</fullName>
    </alternativeName>
</protein>
<evidence type="ECO:0000256" key="8">
    <source>
        <dbReference type="ARBA" id="ARBA00022691"/>
    </source>
</evidence>
<organism evidence="15">
    <name type="scientific">Guillardia theta (strain CCMP2712)</name>
    <name type="common">Cryptophyte</name>
    <dbReference type="NCBI Taxonomy" id="905079"/>
    <lineage>
        <taxon>Eukaryota</taxon>
        <taxon>Cryptophyceae</taxon>
        <taxon>Pyrenomonadales</taxon>
        <taxon>Geminigeraceae</taxon>
        <taxon>Guillardia</taxon>
    </lineage>
</organism>
<dbReference type="NCBIfam" id="NF011494">
    <property type="entry name" value="PRK14902.1"/>
    <property type="match status" value="1"/>
</dbReference>
<dbReference type="Pfam" id="PF22458">
    <property type="entry name" value="RsmF-B_ferredox"/>
    <property type="match status" value="1"/>
</dbReference>
<evidence type="ECO:0000259" key="14">
    <source>
        <dbReference type="PROSITE" id="PS51686"/>
    </source>
</evidence>
<dbReference type="InterPro" id="IPR006027">
    <property type="entry name" value="NusB_RsmB_TIM44"/>
</dbReference>
<dbReference type="PROSITE" id="PS51686">
    <property type="entry name" value="SAM_MT_RSMB_NOP"/>
    <property type="match status" value="1"/>
</dbReference>
<dbReference type="PRINTS" id="PR02008">
    <property type="entry name" value="RCMTFAMILY"/>
</dbReference>
<dbReference type="InterPro" id="IPR004573">
    <property type="entry name" value="rRNA_ssu_MeTfrase_B"/>
</dbReference>
<gene>
    <name evidence="15" type="ORF">GUITHDRAFT_157619</name>
</gene>
<reference evidence="15 17" key="1">
    <citation type="journal article" date="2012" name="Nature">
        <title>Algal genomes reveal evolutionary mosaicism and the fate of nucleomorphs.</title>
        <authorList>
            <consortium name="DOE Joint Genome Institute"/>
            <person name="Curtis B.A."/>
            <person name="Tanifuji G."/>
            <person name="Burki F."/>
            <person name="Gruber A."/>
            <person name="Irimia M."/>
            <person name="Maruyama S."/>
            <person name="Arias M.C."/>
            <person name="Ball S.G."/>
            <person name="Gile G.H."/>
            <person name="Hirakawa Y."/>
            <person name="Hopkins J.F."/>
            <person name="Kuo A."/>
            <person name="Rensing S.A."/>
            <person name="Schmutz J."/>
            <person name="Symeonidi A."/>
            <person name="Elias M."/>
            <person name="Eveleigh R.J."/>
            <person name="Herman E.K."/>
            <person name="Klute M.J."/>
            <person name="Nakayama T."/>
            <person name="Obornik M."/>
            <person name="Reyes-Prieto A."/>
            <person name="Armbrust E.V."/>
            <person name="Aves S.J."/>
            <person name="Beiko R.G."/>
            <person name="Coutinho P."/>
            <person name="Dacks J.B."/>
            <person name="Durnford D.G."/>
            <person name="Fast N.M."/>
            <person name="Green B.R."/>
            <person name="Grisdale C.J."/>
            <person name="Hempel F."/>
            <person name="Henrissat B."/>
            <person name="Hoppner M.P."/>
            <person name="Ishida K."/>
            <person name="Kim E."/>
            <person name="Koreny L."/>
            <person name="Kroth P.G."/>
            <person name="Liu Y."/>
            <person name="Malik S.B."/>
            <person name="Maier U.G."/>
            <person name="McRose D."/>
            <person name="Mock T."/>
            <person name="Neilson J.A."/>
            <person name="Onodera N.T."/>
            <person name="Poole A.M."/>
            <person name="Pritham E.J."/>
            <person name="Richards T.A."/>
            <person name="Rocap G."/>
            <person name="Roy S.W."/>
            <person name="Sarai C."/>
            <person name="Schaack S."/>
            <person name="Shirato S."/>
            <person name="Slamovits C.H."/>
            <person name="Spencer D.F."/>
            <person name="Suzuki S."/>
            <person name="Worden A.Z."/>
            <person name="Zauner S."/>
            <person name="Barry K."/>
            <person name="Bell C."/>
            <person name="Bharti A.K."/>
            <person name="Crow J.A."/>
            <person name="Grimwood J."/>
            <person name="Kramer R."/>
            <person name="Lindquist E."/>
            <person name="Lucas S."/>
            <person name="Salamov A."/>
            <person name="McFadden G.I."/>
            <person name="Lane C.E."/>
            <person name="Keeling P.J."/>
            <person name="Gray M.W."/>
            <person name="Grigoriev I.V."/>
            <person name="Archibald J.M."/>
        </authorList>
    </citation>
    <scope>NUCLEOTIDE SEQUENCE</scope>
    <source>
        <strain evidence="15 17">CCMP2712</strain>
    </source>
</reference>
<dbReference type="OrthoDB" id="427002at2759"/>
<feature type="binding site" evidence="13">
    <location>
        <begin position="222"/>
        <end position="228"/>
    </location>
    <ligand>
        <name>S-adenosyl-L-methionine</name>
        <dbReference type="ChEBI" id="CHEBI:59789"/>
    </ligand>
</feature>
<dbReference type="GO" id="GO:0008649">
    <property type="term" value="F:rRNA methyltransferase activity"/>
    <property type="evidence" value="ECO:0007669"/>
    <property type="project" value="InterPro"/>
</dbReference>